<dbReference type="PROSITE" id="PS50119">
    <property type="entry name" value="ZF_BBOX"/>
    <property type="match status" value="1"/>
</dbReference>
<evidence type="ECO:0000256" key="1">
    <source>
        <dbReference type="ARBA" id="ARBA00022723"/>
    </source>
</evidence>
<dbReference type="PANTHER" id="PTHR31717:SF81">
    <property type="entry name" value="B-BOX ZINC FINGER PROTEIN 32-LIKE"/>
    <property type="match status" value="1"/>
</dbReference>
<feature type="region of interest" description="Disordered" evidence="5">
    <location>
        <begin position="80"/>
        <end position="103"/>
    </location>
</feature>
<dbReference type="PANTHER" id="PTHR31717">
    <property type="entry name" value="ZINC FINGER PROTEIN CONSTANS-LIKE 10"/>
    <property type="match status" value="1"/>
</dbReference>
<dbReference type="RefSeq" id="XP_004507021.1">
    <property type="nucleotide sequence ID" value="XM_004506964.3"/>
</dbReference>
<keyword evidence="2 4" id="KW-0863">Zinc-finger</keyword>
<proteinExistence type="predicted"/>
<dbReference type="PaxDb" id="3827-XP_004507021.1"/>
<dbReference type="Proteomes" id="UP000087171">
    <property type="component" value="Chromosome Ca6"/>
</dbReference>
<reference evidence="8" key="2">
    <citation type="submission" date="2025-08" db="UniProtKB">
        <authorList>
            <consortium name="RefSeq"/>
        </authorList>
    </citation>
    <scope>IDENTIFICATION</scope>
    <source>
        <tissue evidence="8">Etiolated seedlings</tissue>
    </source>
</reference>
<evidence type="ECO:0000259" key="6">
    <source>
        <dbReference type="PROSITE" id="PS50119"/>
    </source>
</evidence>
<sequence length="240" mass="26702">MEIKCKTCELCNQQASLYCPSDSAFLCRNCDDAVHAANLLVARHHRQLICSKCNGFTGIHISGTELRRLPSTCQSCLPENPADDTDSQLSSSPSESCTTAPKKMKSRRIKRSLSSVTDETSPAKKMKIGSKSVGSVAEEIFVKWRRELELDLPVNGNRVVVEALNVCLRKWKLLPLEVVAATSFWFGLRFCGDVSFATSRNLIRLEKISKVPAKLILAAHAKLARVLTHHFELQEGWDES</sequence>
<dbReference type="GeneID" id="101494931"/>
<feature type="domain" description="B box-type" evidence="6">
    <location>
        <begin position="1"/>
        <end position="49"/>
    </location>
</feature>
<feature type="compositionally biased region" description="Polar residues" evidence="5">
    <location>
        <begin position="87"/>
        <end position="99"/>
    </location>
</feature>
<dbReference type="SMART" id="SM00336">
    <property type="entry name" value="BBOX"/>
    <property type="match status" value="1"/>
</dbReference>
<evidence type="ECO:0000256" key="5">
    <source>
        <dbReference type="SAM" id="MobiDB-lite"/>
    </source>
</evidence>
<dbReference type="CDD" id="cd19821">
    <property type="entry name" value="Bbox1_BBX-like"/>
    <property type="match status" value="1"/>
</dbReference>
<accession>A0A1S2YMK3</accession>
<dbReference type="GO" id="GO:0008270">
    <property type="term" value="F:zinc ion binding"/>
    <property type="evidence" value="ECO:0007669"/>
    <property type="project" value="UniProtKB-KW"/>
</dbReference>
<evidence type="ECO:0000256" key="3">
    <source>
        <dbReference type="ARBA" id="ARBA00022833"/>
    </source>
</evidence>
<gene>
    <name evidence="8" type="primary">LOC101494931</name>
</gene>
<name>A0A1S2YMK3_CICAR</name>
<dbReference type="eggNOG" id="ENOG502RZSP">
    <property type="taxonomic scope" value="Eukaryota"/>
</dbReference>
<organism evidence="7 8">
    <name type="scientific">Cicer arietinum</name>
    <name type="common">Chickpea</name>
    <name type="synonym">Garbanzo</name>
    <dbReference type="NCBI Taxonomy" id="3827"/>
    <lineage>
        <taxon>Eukaryota</taxon>
        <taxon>Viridiplantae</taxon>
        <taxon>Streptophyta</taxon>
        <taxon>Embryophyta</taxon>
        <taxon>Tracheophyta</taxon>
        <taxon>Spermatophyta</taxon>
        <taxon>Magnoliopsida</taxon>
        <taxon>eudicotyledons</taxon>
        <taxon>Gunneridae</taxon>
        <taxon>Pentapetalae</taxon>
        <taxon>rosids</taxon>
        <taxon>fabids</taxon>
        <taxon>Fabales</taxon>
        <taxon>Fabaceae</taxon>
        <taxon>Papilionoideae</taxon>
        <taxon>50 kb inversion clade</taxon>
        <taxon>NPAAA clade</taxon>
        <taxon>Hologalegina</taxon>
        <taxon>IRL clade</taxon>
        <taxon>Cicereae</taxon>
        <taxon>Cicer</taxon>
    </lineage>
</organism>
<dbReference type="KEGG" id="cam:101494931"/>
<dbReference type="InterPro" id="IPR049808">
    <property type="entry name" value="CONSTANS-like_Bbox1"/>
</dbReference>
<keyword evidence="7" id="KW-1185">Reference proteome</keyword>
<dbReference type="InterPro" id="IPR000315">
    <property type="entry name" value="Znf_B-box"/>
</dbReference>
<evidence type="ECO:0000313" key="8">
    <source>
        <dbReference type="RefSeq" id="XP_004507021.1"/>
    </source>
</evidence>
<keyword evidence="3" id="KW-0862">Zinc</keyword>
<dbReference type="OrthoDB" id="153872at2759"/>
<dbReference type="AlphaFoldDB" id="A0A1S2YMK3"/>
<reference evidence="7" key="1">
    <citation type="journal article" date="2013" name="Nat. Biotechnol.">
        <title>Draft genome sequence of chickpea (Cicer arietinum) provides a resource for trait improvement.</title>
        <authorList>
            <person name="Varshney R.K."/>
            <person name="Song C."/>
            <person name="Saxena R.K."/>
            <person name="Azam S."/>
            <person name="Yu S."/>
            <person name="Sharpe A.G."/>
            <person name="Cannon S."/>
            <person name="Baek J."/>
            <person name="Rosen B.D."/>
            <person name="Tar'an B."/>
            <person name="Millan T."/>
            <person name="Zhang X."/>
            <person name="Ramsay L.D."/>
            <person name="Iwata A."/>
            <person name="Wang Y."/>
            <person name="Nelson W."/>
            <person name="Farmer A.D."/>
            <person name="Gaur P.M."/>
            <person name="Soderlund C."/>
            <person name="Penmetsa R.V."/>
            <person name="Xu C."/>
            <person name="Bharti A.K."/>
            <person name="He W."/>
            <person name="Winter P."/>
            <person name="Zhao S."/>
            <person name="Hane J.K."/>
            <person name="Carrasquilla-Garcia N."/>
            <person name="Condie J.A."/>
            <person name="Upadhyaya H.D."/>
            <person name="Luo M.C."/>
            <person name="Thudi M."/>
            <person name="Gowda C.L."/>
            <person name="Singh N.P."/>
            <person name="Lichtenzveig J."/>
            <person name="Gali K.K."/>
            <person name="Rubio J."/>
            <person name="Nadarajan N."/>
            <person name="Dolezel J."/>
            <person name="Bansal K.C."/>
            <person name="Xu X."/>
            <person name="Edwards D."/>
            <person name="Zhang G."/>
            <person name="Kahl G."/>
            <person name="Gil J."/>
            <person name="Singh K.B."/>
            <person name="Datta S.K."/>
            <person name="Jackson S.A."/>
            <person name="Wang J."/>
            <person name="Cook D.R."/>
        </authorList>
    </citation>
    <scope>NUCLEOTIDE SEQUENCE [LARGE SCALE GENOMIC DNA]</scope>
    <source>
        <strain evidence="7">cv. CDC Frontier</strain>
    </source>
</reference>
<keyword evidence="1" id="KW-0479">Metal-binding</keyword>
<evidence type="ECO:0000256" key="4">
    <source>
        <dbReference type="PROSITE-ProRule" id="PRU00024"/>
    </source>
</evidence>
<evidence type="ECO:0000256" key="2">
    <source>
        <dbReference type="ARBA" id="ARBA00022771"/>
    </source>
</evidence>
<protein>
    <submittedName>
        <fullName evidence="8">B-box zinc finger protein 32</fullName>
    </submittedName>
</protein>
<evidence type="ECO:0000313" key="7">
    <source>
        <dbReference type="Proteomes" id="UP000087171"/>
    </source>
</evidence>